<dbReference type="InterPro" id="IPR019734">
    <property type="entry name" value="TPR_rpt"/>
</dbReference>
<name>A0A1H0CN37_9RHOB</name>
<dbReference type="RefSeq" id="WP_149786874.1">
    <property type="nucleotide sequence ID" value="NZ_FNIO01000001.1"/>
</dbReference>
<protein>
    <submittedName>
        <fullName evidence="2">Putative PEP-CTERM system TPR-repeat lipoprotein</fullName>
    </submittedName>
</protein>
<dbReference type="PANTHER" id="PTHR12558">
    <property type="entry name" value="CELL DIVISION CYCLE 16,23,27"/>
    <property type="match status" value="1"/>
</dbReference>
<organism evidence="2 3">
    <name type="scientific">Lutimaribacter pacificus</name>
    <dbReference type="NCBI Taxonomy" id="391948"/>
    <lineage>
        <taxon>Bacteria</taxon>
        <taxon>Pseudomonadati</taxon>
        <taxon>Pseudomonadota</taxon>
        <taxon>Alphaproteobacteria</taxon>
        <taxon>Rhodobacterales</taxon>
        <taxon>Roseobacteraceae</taxon>
        <taxon>Lutimaribacter</taxon>
    </lineage>
</organism>
<dbReference type="Pfam" id="PF13432">
    <property type="entry name" value="TPR_16"/>
    <property type="match status" value="2"/>
</dbReference>
<evidence type="ECO:0000313" key="3">
    <source>
        <dbReference type="Proteomes" id="UP000324252"/>
    </source>
</evidence>
<dbReference type="PROSITE" id="PS51257">
    <property type="entry name" value="PROKAR_LIPOPROTEIN"/>
    <property type="match status" value="1"/>
</dbReference>
<dbReference type="Gene3D" id="1.25.40.10">
    <property type="entry name" value="Tetratricopeptide repeat domain"/>
    <property type="match status" value="3"/>
</dbReference>
<evidence type="ECO:0000313" key="2">
    <source>
        <dbReference type="EMBL" id="SHJ42708.1"/>
    </source>
</evidence>
<sequence>MRRTSPVIPVLLLSATLALTGCQSSEERAQDHFERGVELLAEGDARRAFVEFRNVFKLDPMHKDARMAYAHAQMERGNMSEAYGQFLRVVEQYPEEIEARIILAEMAIQGRSWDEARRHGSFVIERQPDDPRVQVIRIALDYFDAVQAEEIAALANLADEARDVLASTPDNKIARRIVIDQLLMNGRYDEALPVIDAGIDIYPEDPELHELKLTAQLRSQKTDEAGATLRTIVETFPDNERARRLLIAWYIDQGDMEGAEAFLRELAARPDAEEGTKLAIVQFLRNAEGEEAARAELERLAASEESPTIYVALLASMDFENGERDKAISTLEQLVDGIDPATEQGNNAKILLAKMLLATGNPVGARARVEEILADDTSHVGALKLRAGWRIDEDQPGEAIIDLRTALSQAPRDAEIMTLMARAHERAGDRALAGERYALAVEFSNKAPTESLRYATFLVGEDRAEAAEAVVTEALNETPSNVPLLEMLGSINVRAKDWNETQRTIWKLRALDTEEATAVANRLEAEMLLQQDRVEDTVAFLEQLSRDSGDLQTLSALVQTQVRNGNIDEATGIIEERLAETPEDPALRFLRAGLHVLSDERDIAEDVYRGILADFPANDAVIRSLYSLLLAEDRQDDARALIEDQIALNPNALNVRLIKAELLERDRDFDGAIDVYSQLYEENSNNIVIANNLASLLATHRDDPESLERAYAVARRLRGIEVPALQDTYGWIEFRRGNFQDALSHLEPAAAGLPNDPLVQYHLGRTYLELEDVANARELLERAVRISGDAPLPQIQHAKELLETIPADQTSEETAD</sequence>
<keyword evidence="3" id="KW-1185">Reference proteome</keyword>
<accession>A0A1H0CN37</accession>
<dbReference type="PANTHER" id="PTHR12558:SF13">
    <property type="entry name" value="CELL DIVISION CYCLE PROTEIN 27 HOMOLOG"/>
    <property type="match status" value="1"/>
</dbReference>
<dbReference type="EMBL" id="FQZZ01000001">
    <property type="protein sequence ID" value="SHJ42708.1"/>
    <property type="molecule type" value="Genomic_DNA"/>
</dbReference>
<dbReference type="SUPFAM" id="SSF48452">
    <property type="entry name" value="TPR-like"/>
    <property type="match status" value="4"/>
</dbReference>
<gene>
    <name evidence="2" type="ORF">SAMN05444142_101212</name>
</gene>
<reference evidence="2 3" key="1">
    <citation type="submission" date="2016-11" db="EMBL/GenBank/DDBJ databases">
        <authorList>
            <person name="Varghese N."/>
            <person name="Submissions S."/>
        </authorList>
    </citation>
    <scope>NUCLEOTIDE SEQUENCE [LARGE SCALE GENOMIC DNA]</scope>
    <source>
        <strain evidence="2 3">DSM 29620</strain>
    </source>
</reference>
<dbReference type="Pfam" id="PF14559">
    <property type="entry name" value="TPR_19"/>
    <property type="match status" value="3"/>
</dbReference>
<feature type="repeat" description="TPR" evidence="1">
    <location>
        <begin position="757"/>
        <end position="790"/>
    </location>
</feature>
<dbReference type="InterPro" id="IPR011990">
    <property type="entry name" value="TPR-like_helical_dom_sf"/>
</dbReference>
<evidence type="ECO:0000256" key="1">
    <source>
        <dbReference type="PROSITE-ProRule" id="PRU00339"/>
    </source>
</evidence>
<dbReference type="AlphaFoldDB" id="A0A1H0CN37"/>
<keyword evidence="1" id="KW-0802">TPR repeat</keyword>
<dbReference type="SMART" id="SM00028">
    <property type="entry name" value="TPR"/>
    <property type="match status" value="5"/>
</dbReference>
<keyword evidence="2" id="KW-0449">Lipoprotein</keyword>
<dbReference type="OrthoDB" id="7637125at2"/>
<dbReference type="PROSITE" id="PS50005">
    <property type="entry name" value="TPR"/>
    <property type="match status" value="1"/>
</dbReference>
<proteinExistence type="predicted"/>
<dbReference type="Proteomes" id="UP000324252">
    <property type="component" value="Unassembled WGS sequence"/>
</dbReference>